<evidence type="ECO:0000313" key="3">
    <source>
        <dbReference type="Proteomes" id="UP000078550"/>
    </source>
</evidence>
<accession>A0A1A9AIL8</accession>
<reference evidence="4" key="2">
    <citation type="submission" date="2016-05" db="EMBL/GenBank/DDBJ databases">
        <authorList>
            <person name="Naeem R."/>
        </authorList>
    </citation>
    <scope>NUCLEOTIDE SEQUENCE [LARGE SCALE GENOMIC DNA]</scope>
</reference>
<dbReference type="Proteomes" id="UP000078550">
    <property type="component" value="Unassembled WGS sequence"/>
</dbReference>
<proteinExistence type="predicted"/>
<reference evidence="3" key="1">
    <citation type="submission" date="2016-05" db="EMBL/GenBank/DDBJ databases">
        <authorList>
            <person name="Naeem Raeece"/>
        </authorList>
    </citation>
    <scope>NUCLEOTIDE SEQUENCE [LARGE SCALE GENOMIC DNA]</scope>
</reference>
<dbReference type="Proteomes" id="UP000078555">
    <property type="component" value="Unassembled WGS sequence"/>
</dbReference>
<dbReference type="AlphaFoldDB" id="A0A1A9AIL8"/>
<evidence type="ECO:0000313" key="4">
    <source>
        <dbReference type="Proteomes" id="UP000078555"/>
    </source>
</evidence>
<name>A0A1A9AIL8_PLAOA</name>
<protein>
    <submittedName>
        <fullName evidence="2">PIR Superfamily Protein</fullName>
    </submittedName>
</protein>
<evidence type="ECO:0000313" key="1">
    <source>
        <dbReference type="EMBL" id="SBT53329.1"/>
    </source>
</evidence>
<dbReference type="Pfam" id="PF05795">
    <property type="entry name" value="Plasmodium_Vir"/>
    <property type="match status" value="1"/>
</dbReference>
<organism evidence="2 3">
    <name type="scientific">Plasmodium ovale wallikeri</name>
    <dbReference type="NCBI Taxonomy" id="864142"/>
    <lineage>
        <taxon>Eukaryota</taxon>
        <taxon>Sar</taxon>
        <taxon>Alveolata</taxon>
        <taxon>Apicomplexa</taxon>
        <taxon>Aconoidasida</taxon>
        <taxon>Haemosporida</taxon>
        <taxon>Plasmodiidae</taxon>
        <taxon>Plasmodium</taxon>
        <taxon>Plasmodium (Plasmodium)</taxon>
    </lineage>
</organism>
<dbReference type="InterPro" id="IPR008780">
    <property type="entry name" value="Plasmodium_Vir"/>
</dbReference>
<dbReference type="EMBL" id="FLRD01000374">
    <property type="protein sequence ID" value="SBT53329.1"/>
    <property type="molecule type" value="Genomic_DNA"/>
</dbReference>
<evidence type="ECO:0000313" key="2">
    <source>
        <dbReference type="EMBL" id="SBT56019.1"/>
    </source>
</evidence>
<sequence>MSSQKHFSKSSKELFSEKFYEAMNNDSSDLSKYYHECNEIIVHDPRDEMIKICKNYLRYIEYCKLLNDDNSLYKVSVLFNYWLYGVLTRFYGFNSIEKIRTDFSTLF</sequence>
<keyword evidence="4" id="KW-1185">Reference proteome</keyword>
<reference evidence="2" key="3">
    <citation type="submission" date="2016-05" db="EMBL/GenBank/DDBJ databases">
        <authorList>
            <person name="Lavstsen T."/>
            <person name="Jespersen J.S."/>
        </authorList>
    </citation>
    <scope>NUCLEOTIDE SEQUENCE [LARGE SCALE GENOMIC DNA]</scope>
</reference>
<gene>
    <name evidence="1" type="ORF">POVWA1_064510</name>
    <name evidence="2" type="ORF">POVWA2_071120</name>
</gene>
<dbReference type="EMBL" id="FLRE01001232">
    <property type="protein sequence ID" value="SBT56019.1"/>
    <property type="molecule type" value="Genomic_DNA"/>
</dbReference>